<feature type="compositionally biased region" description="Acidic residues" evidence="6">
    <location>
        <begin position="214"/>
        <end position="225"/>
    </location>
</feature>
<evidence type="ECO:0000256" key="2">
    <source>
        <dbReference type="ARBA" id="ARBA00004496"/>
    </source>
</evidence>
<feature type="region of interest" description="Disordered" evidence="6">
    <location>
        <begin position="1"/>
        <end position="37"/>
    </location>
</feature>
<feature type="region of interest" description="Disordered" evidence="6">
    <location>
        <begin position="268"/>
        <end position="444"/>
    </location>
</feature>
<feature type="compositionally biased region" description="Acidic residues" evidence="6">
    <location>
        <begin position="434"/>
        <end position="444"/>
    </location>
</feature>
<comment type="similarity">
    <text evidence="3">Belongs to the CAVIN family.</text>
</comment>
<proteinExistence type="inferred from homology"/>
<feature type="region of interest" description="Disordered" evidence="6">
    <location>
        <begin position="211"/>
        <end position="240"/>
    </location>
</feature>
<feature type="compositionally biased region" description="Basic and acidic residues" evidence="6">
    <location>
        <begin position="10"/>
        <end position="20"/>
    </location>
</feature>
<dbReference type="PANTHER" id="PTHR15240">
    <property type="entry name" value="CAVIN"/>
    <property type="match status" value="1"/>
</dbReference>
<dbReference type="OrthoDB" id="8910748at2759"/>
<evidence type="ECO:0000256" key="5">
    <source>
        <dbReference type="ARBA" id="ARBA00023136"/>
    </source>
</evidence>
<feature type="compositionally biased region" description="Basic and acidic residues" evidence="6">
    <location>
        <begin position="312"/>
        <end position="328"/>
    </location>
</feature>
<reference evidence="8 10" key="2">
    <citation type="submission" date="2019-04" db="EMBL/GenBank/DDBJ databases">
        <authorList>
            <consortium name="Wellcome Sanger Institute Data Sharing"/>
        </authorList>
    </citation>
    <scope>NUCLEOTIDE SEQUENCE [LARGE SCALE GENOMIC DNA]</scope>
</reference>
<dbReference type="Ensembl" id="ENSSFOT00015076013.1">
    <property type="protein sequence ID" value="ENSSFOP00015051073.1"/>
    <property type="gene ID" value="ENSSFOG00015031140.1"/>
</dbReference>
<dbReference type="GeneTree" id="ENSGT00950000182910"/>
<feature type="region of interest" description="Disordered" evidence="6">
    <location>
        <begin position="178"/>
        <end position="197"/>
    </location>
</feature>
<evidence type="ECO:0000313" key="9">
    <source>
        <dbReference type="Proteomes" id="UP000034805"/>
    </source>
</evidence>
<evidence type="ECO:0000256" key="1">
    <source>
        <dbReference type="ARBA" id="ARBA00004345"/>
    </source>
</evidence>
<dbReference type="Proteomes" id="UP000034805">
    <property type="component" value="Unassembled WGS sequence"/>
</dbReference>
<dbReference type="STRING" id="113540.ENSSFOP00015051073"/>
<dbReference type="Pfam" id="PF15237">
    <property type="entry name" value="PTRF_SDPR"/>
    <property type="match status" value="1"/>
</dbReference>
<evidence type="ECO:0000313" key="7">
    <source>
        <dbReference type="EMBL" id="KPP64533.1"/>
    </source>
</evidence>
<name>A0A0P7YDX7_SCLFO</name>
<comment type="subcellular location">
    <subcellularLocation>
        <location evidence="2">Cytoplasm</location>
    </subcellularLocation>
    <subcellularLocation>
        <location evidence="1">Membrane</location>
        <location evidence="1">Caveola</location>
    </subcellularLocation>
</comment>
<feature type="compositionally biased region" description="Basic and acidic residues" evidence="6">
    <location>
        <begin position="226"/>
        <end position="240"/>
    </location>
</feature>
<sequence>MGEDAVQAERSGRVSGHEEQELVVPSPSRSSHSHHSLHWTERIPAGQAMAEMKESSTGEQVNAITVLTLLDKLVNMLDTVQESQHKMEQKQLEMESAVCGIQSDMAKLSKSHTSTTNTVSKLLEKSQKISIHMKEVKNKMDQQAMQVKKLEANHGHLVKRNNFKVLIFQEEKEIPSSAFTKDPVPYPHEAEEGTSTVDVNCSQDEGLQTINLSSDEDLGPNEDYDESGKQQENEGFEKSRTEKIKYSSLKKVDSLKKAFSRQNIEKKINKISTKIVSPEKREKLKKSFVHNYPKNSSDKSSSFKSSSAASSVKKEQDGKGSPEPEGSLKEMASISLAPISSPDEDLPFNEVHSNLAPAVEEAKGRSGSLGKEEEDIEEGELSIAEDENPGYTKSAPLPQEDRLPTLPSTLQQQNQKEEPEDDDNEFLNLKKMEAEDEPEVLFVE</sequence>
<dbReference type="PANTHER" id="PTHR15240:SF1">
    <property type="entry name" value="CAVEOLAE-ASSOCIATED PROTEIN 2"/>
    <property type="match status" value="1"/>
</dbReference>
<organism evidence="7 9">
    <name type="scientific">Scleropages formosus</name>
    <name type="common">Asian bonytongue</name>
    <name type="synonym">Osteoglossum formosum</name>
    <dbReference type="NCBI Taxonomy" id="113540"/>
    <lineage>
        <taxon>Eukaryota</taxon>
        <taxon>Metazoa</taxon>
        <taxon>Chordata</taxon>
        <taxon>Craniata</taxon>
        <taxon>Vertebrata</taxon>
        <taxon>Euteleostomi</taxon>
        <taxon>Actinopterygii</taxon>
        <taxon>Neopterygii</taxon>
        <taxon>Teleostei</taxon>
        <taxon>Osteoglossocephala</taxon>
        <taxon>Osteoglossomorpha</taxon>
        <taxon>Osteoglossiformes</taxon>
        <taxon>Osteoglossidae</taxon>
        <taxon>Scleropages</taxon>
    </lineage>
</organism>
<accession>A0A0P7YDX7</accession>
<dbReference type="Proteomes" id="UP000694397">
    <property type="component" value="Chromosome 1"/>
</dbReference>
<evidence type="ECO:0000256" key="3">
    <source>
        <dbReference type="ARBA" id="ARBA00008836"/>
    </source>
</evidence>
<dbReference type="KEGG" id="sfm:108922279"/>
<reference evidence="7 9" key="1">
    <citation type="submission" date="2015-08" db="EMBL/GenBank/DDBJ databases">
        <title>The genome of the Asian arowana (Scleropages formosus).</title>
        <authorList>
            <person name="Tan M.H."/>
            <person name="Gan H.M."/>
            <person name="Croft L.J."/>
            <person name="Austin C.M."/>
        </authorList>
    </citation>
    <scope>NUCLEOTIDE SEQUENCE [LARGE SCALE GENOMIC DNA]</scope>
    <source>
        <strain evidence="7">Aro1</strain>
    </source>
</reference>
<evidence type="ECO:0000313" key="10">
    <source>
        <dbReference type="Proteomes" id="UP000694397"/>
    </source>
</evidence>
<dbReference type="CTD" id="447845"/>
<keyword evidence="10" id="KW-1185">Reference proteome</keyword>
<feature type="compositionally biased region" description="Low complexity" evidence="6">
    <location>
        <begin position="294"/>
        <end position="311"/>
    </location>
</feature>
<evidence type="ECO:0000313" key="8">
    <source>
        <dbReference type="Ensembl" id="ENSSFOP00015051073.1"/>
    </source>
</evidence>
<dbReference type="InterPro" id="IPR026752">
    <property type="entry name" value="Cavin_fam"/>
</dbReference>
<dbReference type="GO" id="GO:0005737">
    <property type="term" value="C:cytoplasm"/>
    <property type="evidence" value="ECO:0007669"/>
    <property type="project" value="UniProtKB-SubCell"/>
</dbReference>
<feature type="compositionally biased region" description="Acidic residues" evidence="6">
    <location>
        <begin position="372"/>
        <end position="388"/>
    </location>
</feature>
<protein>
    <submittedName>
        <fullName evidence="8">Caveolae associated protein 2b</fullName>
    </submittedName>
    <submittedName>
        <fullName evidence="7">Serum deprivation-response protein-like</fullName>
    </submittedName>
</protein>
<dbReference type="AlphaFoldDB" id="A0A0P7YDX7"/>
<keyword evidence="5" id="KW-0472">Membrane</keyword>
<dbReference type="GO" id="GO:0005080">
    <property type="term" value="F:protein kinase C binding"/>
    <property type="evidence" value="ECO:0007669"/>
    <property type="project" value="TreeGrafter"/>
</dbReference>
<dbReference type="GO" id="GO:0005901">
    <property type="term" value="C:caveola"/>
    <property type="evidence" value="ECO:0007669"/>
    <property type="project" value="UniProtKB-SubCell"/>
</dbReference>
<keyword evidence="4" id="KW-0963">Cytoplasm</keyword>
<gene>
    <name evidence="8" type="primary">CAVIN2</name>
    <name evidence="7" type="ORF">Z043_117111</name>
</gene>
<evidence type="ECO:0000256" key="6">
    <source>
        <dbReference type="SAM" id="MobiDB-lite"/>
    </source>
</evidence>
<dbReference type="EMBL" id="JARO02006967">
    <property type="protein sequence ID" value="KPP64533.1"/>
    <property type="molecule type" value="Genomic_DNA"/>
</dbReference>
<reference evidence="8" key="3">
    <citation type="submission" date="2025-05" db="UniProtKB">
        <authorList>
            <consortium name="Ensembl"/>
        </authorList>
    </citation>
    <scope>IDENTIFICATION</scope>
</reference>
<evidence type="ECO:0000256" key="4">
    <source>
        <dbReference type="ARBA" id="ARBA00022490"/>
    </source>
</evidence>